<gene>
    <name evidence="11" type="ORF">EBAPG3_000640</name>
</gene>
<feature type="signal peptide" evidence="9">
    <location>
        <begin position="1"/>
        <end position="26"/>
    </location>
</feature>
<dbReference type="RefSeq" id="WP_004180614.1">
    <property type="nucleotide sequence ID" value="NZ_CP021106.3"/>
</dbReference>
<evidence type="ECO:0000256" key="3">
    <source>
        <dbReference type="ARBA" id="ARBA00022729"/>
    </source>
</evidence>
<evidence type="ECO:0000256" key="6">
    <source>
        <dbReference type="ARBA" id="ARBA00023284"/>
    </source>
</evidence>
<dbReference type="PANTHER" id="PTHR35891:SF3">
    <property type="entry name" value="THIOL:DISULFIDE INTERCHANGE PROTEIN DSBL"/>
    <property type="match status" value="1"/>
</dbReference>
<keyword evidence="12" id="KW-1185">Reference proteome</keyword>
<keyword evidence="3 9" id="KW-0732">Signal</keyword>
<evidence type="ECO:0000259" key="10">
    <source>
        <dbReference type="PROSITE" id="PS51352"/>
    </source>
</evidence>
<evidence type="ECO:0000256" key="8">
    <source>
        <dbReference type="PIRSR" id="PIRSR001488-1"/>
    </source>
</evidence>
<dbReference type="InterPro" id="IPR013766">
    <property type="entry name" value="Thioredoxin_domain"/>
</dbReference>
<evidence type="ECO:0000313" key="11">
    <source>
        <dbReference type="EMBL" id="ARO88954.1"/>
    </source>
</evidence>
<evidence type="ECO:0000313" key="12">
    <source>
        <dbReference type="Proteomes" id="UP000012179"/>
    </source>
</evidence>
<dbReference type="InterPro" id="IPR001853">
    <property type="entry name" value="DSBA-like_thioredoxin_dom"/>
</dbReference>
<feature type="domain" description="Thioredoxin" evidence="10">
    <location>
        <begin position="12"/>
        <end position="207"/>
    </location>
</feature>
<evidence type="ECO:0000256" key="1">
    <source>
        <dbReference type="ARBA" id="ARBA00004418"/>
    </source>
</evidence>
<dbReference type="PIRSF" id="PIRSF001488">
    <property type="entry name" value="Tdi_protein"/>
    <property type="match status" value="1"/>
</dbReference>
<dbReference type="InterPro" id="IPR023205">
    <property type="entry name" value="DsbA/DsbL"/>
</dbReference>
<feature type="disulfide bond" description="Redox-active" evidence="8">
    <location>
        <begin position="59"/>
        <end position="62"/>
    </location>
</feature>
<dbReference type="eggNOG" id="COG1651">
    <property type="taxonomic scope" value="Bacteria"/>
</dbReference>
<keyword evidence="5 7" id="KW-1015">Disulfide bond</keyword>
<protein>
    <recommendedName>
        <fullName evidence="7">Thiol:disulfide interchange protein</fullName>
    </recommendedName>
</protein>
<evidence type="ECO:0000256" key="9">
    <source>
        <dbReference type="SAM" id="SignalP"/>
    </source>
</evidence>
<dbReference type="Pfam" id="PF01323">
    <property type="entry name" value="DSBA"/>
    <property type="match status" value="1"/>
</dbReference>
<dbReference type="PANTHER" id="PTHR35891">
    <property type="entry name" value="THIOL:DISULFIDE INTERCHANGE PROTEIN DSBA"/>
    <property type="match status" value="1"/>
</dbReference>
<accession>A0A1W6ST13</accession>
<proteinExistence type="inferred from homology"/>
<comment type="subcellular location">
    <subcellularLocation>
        <location evidence="1 7">Periplasm</location>
    </subcellularLocation>
</comment>
<dbReference type="KEGG" id="nlc:EBAPG3_000640"/>
<evidence type="ECO:0000256" key="5">
    <source>
        <dbReference type="ARBA" id="ARBA00023157"/>
    </source>
</evidence>
<dbReference type="AlphaFoldDB" id="A0A1W6ST13"/>
<sequence length="216" mass="24559">MNSMRLLAAVLLLAGMNITGISSARAELVEGRDYTVLSQPQPVNSGKNIEVLEFFWYGCPHCYALHPHISAWLKRMPKDVSFRYVPAIFRVNWTPGAKTFYALEALGERDRLHDKVYDAIHIGKVDLTNDDVLFDWVAKQGIDRQKFIGAYNSFSVQNQQVPQSVRMSKEYRLSGVPALVVDGRYLTSGRMGGTPEDTIRILDELIEKVRKERLKK</sequence>
<dbReference type="GO" id="GO:0042597">
    <property type="term" value="C:periplasmic space"/>
    <property type="evidence" value="ECO:0007669"/>
    <property type="project" value="UniProtKB-SubCell"/>
</dbReference>
<comment type="similarity">
    <text evidence="2">Belongs to the thioredoxin family. DsbA subfamily.</text>
</comment>
<dbReference type="EMBL" id="CP021106">
    <property type="protein sequence ID" value="ARO88954.1"/>
    <property type="molecule type" value="Genomic_DNA"/>
</dbReference>
<dbReference type="InterPro" id="IPR050824">
    <property type="entry name" value="Thiol_disulfide_DsbA"/>
</dbReference>
<keyword evidence="6" id="KW-0676">Redox-active center</keyword>
<dbReference type="GO" id="GO:0015036">
    <property type="term" value="F:disulfide oxidoreductase activity"/>
    <property type="evidence" value="ECO:0007669"/>
    <property type="project" value="UniProtKB-ARBA"/>
</dbReference>
<dbReference type="CDD" id="cd03019">
    <property type="entry name" value="DsbA_DsbA"/>
    <property type="match status" value="1"/>
</dbReference>
<evidence type="ECO:0000256" key="4">
    <source>
        <dbReference type="ARBA" id="ARBA00022764"/>
    </source>
</evidence>
<dbReference type="SUPFAM" id="SSF52833">
    <property type="entry name" value="Thioredoxin-like"/>
    <property type="match status" value="1"/>
</dbReference>
<feature type="chain" id="PRO_5010879175" description="Thiol:disulfide interchange protein" evidence="9">
    <location>
        <begin position="27"/>
        <end position="216"/>
    </location>
</feature>
<dbReference type="InterPro" id="IPR036249">
    <property type="entry name" value="Thioredoxin-like_sf"/>
</dbReference>
<reference evidence="11 12" key="1">
    <citation type="journal article" date="2015" name="Int. J. Syst. Evol. Microbiol.">
        <title>Nitrosospira lacus sp. nov., a psychrotolerant, ammonia-oxidizing bacterium from sandy lake sediment.</title>
        <authorList>
            <person name="Urakawa H."/>
            <person name="Garcia J.C."/>
            <person name="Nielsen J.L."/>
            <person name="Le V.Q."/>
            <person name="Kozlowski J.A."/>
            <person name="Stein L.Y."/>
            <person name="Lim C.K."/>
            <person name="Pommerening-Roser A."/>
            <person name="Martens-Habbena W."/>
            <person name="Stahl D.A."/>
            <person name="Klotz M.G."/>
        </authorList>
    </citation>
    <scope>NUCLEOTIDE SEQUENCE [LARGE SCALE GENOMIC DNA]</scope>
    <source>
        <strain evidence="11 12">APG3</strain>
    </source>
</reference>
<dbReference type="PROSITE" id="PS51352">
    <property type="entry name" value="THIOREDOXIN_2"/>
    <property type="match status" value="1"/>
</dbReference>
<keyword evidence="4 7" id="KW-0574">Periplasm</keyword>
<dbReference type="Gene3D" id="3.40.30.10">
    <property type="entry name" value="Glutaredoxin"/>
    <property type="match status" value="1"/>
</dbReference>
<evidence type="ECO:0000256" key="2">
    <source>
        <dbReference type="ARBA" id="ARBA00005791"/>
    </source>
</evidence>
<dbReference type="PROSITE" id="PS00194">
    <property type="entry name" value="THIOREDOXIN_1"/>
    <property type="match status" value="1"/>
</dbReference>
<evidence type="ECO:0000256" key="7">
    <source>
        <dbReference type="PIRNR" id="PIRNR001488"/>
    </source>
</evidence>
<dbReference type="Proteomes" id="UP000012179">
    <property type="component" value="Chromosome"/>
</dbReference>
<organism evidence="11 12">
    <name type="scientific">Nitrosospira lacus</name>
    <dbReference type="NCBI Taxonomy" id="1288494"/>
    <lineage>
        <taxon>Bacteria</taxon>
        <taxon>Pseudomonadati</taxon>
        <taxon>Pseudomonadota</taxon>
        <taxon>Betaproteobacteria</taxon>
        <taxon>Nitrosomonadales</taxon>
        <taxon>Nitrosomonadaceae</taxon>
        <taxon>Nitrosospira</taxon>
    </lineage>
</organism>
<dbReference type="OrthoDB" id="9784896at2"/>
<name>A0A1W6ST13_9PROT</name>
<dbReference type="InterPro" id="IPR017937">
    <property type="entry name" value="Thioredoxin_CS"/>
</dbReference>